<dbReference type="EMBL" id="CP079713">
    <property type="protein sequence ID" value="QXW51129.1"/>
    <property type="molecule type" value="Genomic_DNA"/>
</dbReference>
<dbReference type="InterPro" id="IPR052741">
    <property type="entry name" value="Mitochondrial_HTD2"/>
</dbReference>
<evidence type="ECO:0000313" key="2">
    <source>
        <dbReference type="EMBL" id="QXW51129.1"/>
    </source>
</evidence>
<gene>
    <name evidence="2" type="ORF">KX325_10280</name>
</gene>
<dbReference type="InterPro" id="IPR029069">
    <property type="entry name" value="HotDog_dom_sf"/>
</dbReference>
<dbReference type="Pfam" id="PF13452">
    <property type="entry name" value="FAS1_DH_region"/>
    <property type="match status" value="1"/>
</dbReference>
<dbReference type="AlphaFoldDB" id="A0A8F7NB48"/>
<feature type="domain" description="FAS1-like dehydratase" evidence="1">
    <location>
        <begin position="74"/>
        <end position="139"/>
    </location>
</feature>
<protein>
    <submittedName>
        <fullName evidence="2">MaoC family dehydratase N-terminal domain-containing protein</fullName>
    </submittedName>
</protein>
<accession>A0A8F7NB48</accession>
<reference evidence="2" key="1">
    <citation type="submission" date="2021-07" db="EMBL/GenBank/DDBJ databases">
        <title>Whole-Genome Sequences of non-enterica strains of Salmonella enterica isolated from poultry houses.</title>
        <authorList>
            <person name="Lamas A."/>
            <person name="Regal P."/>
            <person name="Miranda J.M."/>
            <person name="Vazquez B."/>
            <person name="Cepeda A."/>
            <person name="Franco C.M."/>
        </authorList>
    </citation>
    <scope>NUCLEOTIDE SEQUENCE</scope>
    <source>
        <strain evidence="2">LHICA_AZ23</strain>
    </source>
</reference>
<dbReference type="Gene3D" id="3.10.129.10">
    <property type="entry name" value="Hotdog Thioesterase"/>
    <property type="match status" value="2"/>
</dbReference>
<dbReference type="SUPFAM" id="SSF54637">
    <property type="entry name" value="Thioesterase/thiol ester dehydrase-isomerase"/>
    <property type="match status" value="1"/>
</dbReference>
<dbReference type="PANTHER" id="PTHR28152:SF1">
    <property type="entry name" value="HYDROXYACYL-THIOESTER DEHYDRATASE TYPE 2, MITOCHONDRIAL"/>
    <property type="match status" value="1"/>
</dbReference>
<dbReference type="GO" id="GO:0019171">
    <property type="term" value="F:(3R)-hydroxyacyl-[acyl-carrier-protein] dehydratase activity"/>
    <property type="evidence" value="ECO:0007669"/>
    <property type="project" value="TreeGrafter"/>
</dbReference>
<dbReference type="InterPro" id="IPR039569">
    <property type="entry name" value="FAS1-like_DH_region"/>
</dbReference>
<name>A0A8F7NB48_SALER</name>
<dbReference type="PANTHER" id="PTHR28152">
    <property type="entry name" value="HYDROXYACYL-THIOESTER DEHYDRATASE TYPE 2, MITOCHONDRIAL"/>
    <property type="match status" value="1"/>
</dbReference>
<organism evidence="2">
    <name type="scientific">Salmonella enterica subsp. arizonae</name>
    <dbReference type="NCBI Taxonomy" id="59203"/>
    <lineage>
        <taxon>Bacteria</taxon>
        <taxon>Pseudomonadati</taxon>
        <taxon>Pseudomonadota</taxon>
        <taxon>Gammaproteobacteria</taxon>
        <taxon>Enterobacterales</taxon>
        <taxon>Enterobacteriaceae</taxon>
        <taxon>Salmonella</taxon>
    </lineage>
</organism>
<proteinExistence type="predicted"/>
<sequence>MQDTDIQIWRPGILRNTDYLNPGPAKLLAATLDKDIENFKEGAILPELWHWLYFLPADRQSDLSVDGHPIKGHFLPPVDLPRRMWASSQMTWNTSFLLGEKVEKTSRVKEILEKRGSSGKLVFVNVEHLYRSNERDIMTEVHTIVYCEAVTSHKKHKKHKKKASYDVPQEQFSHKIKPDPPLLFRYSALTFNTHRIHYDLDYVRNEEGYPGLVVQGPLTATLLVDLLKNNRPDVTIRNLQFRAISPLFSPDPIRLCGRVDGDVATLWAAGPDNYISMKATVLVY</sequence>
<evidence type="ECO:0000259" key="1">
    <source>
        <dbReference type="Pfam" id="PF13452"/>
    </source>
</evidence>